<dbReference type="CDD" id="cd03784">
    <property type="entry name" value="GT1_Gtf-like"/>
    <property type="match status" value="1"/>
</dbReference>
<dbReference type="EMBL" id="CAJVPV010006816">
    <property type="protein sequence ID" value="CAG8610855.1"/>
    <property type="molecule type" value="Genomic_DNA"/>
</dbReference>
<keyword evidence="1" id="KW-0808">Transferase</keyword>
<feature type="domain" description="Erythromycin biosynthesis protein CIII-like C-terminal" evidence="2">
    <location>
        <begin position="92"/>
        <end position="200"/>
    </location>
</feature>
<name>A0A9N9CR42_9GLOM</name>
<dbReference type="InterPro" id="IPR050426">
    <property type="entry name" value="Glycosyltransferase_28"/>
</dbReference>
<dbReference type="Proteomes" id="UP000789342">
    <property type="component" value="Unassembled WGS sequence"/>
</dbReference>
<evidence type="ECO:0000256" key="1">
    <source>
        <dbReference type="ARBA" id="ARBA00022679"/>
    </source>
</evidence>
<dbReference type="InterPro" id="IPR002213">
    <property type="entry name" value="UDP_glucos_trans"/>
</dbReference>
<comment type="caution">
    <text evidence="3">The sequence shown here is derived from an EMBL/GenBank/DDBJ whole genome shotgun (WGS) entry which is preliminary data.</text>
</comment>
<evidence type="ECO:0000259" key="2">
    <source>
        <dbReference type="Pfam" id="PF06722"/>
    </source>
</evidence>
<dbReference type="GO" id="GO:0016906">
    <property type="term" value="F:sterol 3-beta-glucosyltransferase activity"/>
    <property type="evidence" value="ECO:0007669"/>
    <property type="project" value="UniProtKB-ARBA"/>
</dbReference>
<feature type="non-terminal residue" evidence="3">
    <location>
        <position position="234"/>
    </location>
</feature>
<gene>
    <name evidence="3" type="ORF">AMORRO_LOCUS8214</name>
</gene>
<dbReference type="SUPFAM" id="SSF53756">
    <property type="entry name" value="UDP-Glycosyltransferase/glycogen phosphorylase"/>
    <property type="match status" value="1"/>
</dbReference>
<protein>
    <submittedName>
        <fullName evidence="3">7957_t:CDS:1</fullName>
    </submittedName>
</protein>
<dbReference type="Pfam" id="PF06722">
    <property type="entry name" value="EryCIII-like_C"/>
    <property type="match status" value="1"/>
</dbReference>
<dbReference type="AlphaFoldDB" id="A0A9N9CR42"/>
<proteinExistence type="predicted"/>
<dbReference type="PANTHER" id="PTHR48050:SF25">
    <property type="entry name" value="STEROL 3-BETA-GLUCOSYLTRANSFERASE"/>
    <property type="match status" value="1"/>
</dbReference>
<dbReference type="PANTHER" id="PTHR48050">
    <property type="entry name" value="STEROL 3-BETA-GLUCOSYLTRANSFERASE"/>
    <property type="match status" value="1"/>
</dbReference>
<evidence type="ECO:0000313" key="4">
    <source>
        <dbReference type="Proteomes" id="UP000789342"/>
    </source>
</evidence>
<reference evidence="3" key="1">
    <citation type="submission" date="2021-06" db="EMBL/GenBank/DDBJ databases">
        <authorList>
            <person name="Kallberg Y."/>
            <person name="Tangrot J."/>
            <person name="Rosling A."/>
        </authorList>
    </citation>
    <scope>NUCLEOTIDE SEQUENCE</scope>
    <source>
        <strain evidence="3">CL551</strain>
    </source>
</reference>
<dbReference type="FunFam" id="3.40.50.2000:FF:000009">
    <property type="entry name" value="Sterol 3-beta-glucosyltransferase UGT80A2"/>
    <property type="match status" value="1"/>
</dbReference>
<keyword evidence="4" id="KW-1185">Reference proteome</keyword>
<dbReference type="OrthoDB" id="2351720at2759"/>
<accession>A0A9N9CR42</accession>
<dbReference type="Gene3D" id="3.40.50.2000">
    <property type="entry name" value="Glycogen Phosphorylase B"/>
    <property type="match status" value="1"/>
</dbReference>
<sequence length="234" mass="26566">KNPREKQFDYPFLSIKEELKDFEPPQDLVDFLSKGRKPIYFGYGSMHSFSDEEGRVCLWLDVMKKLPSNQRAIFAGVSRVKNDELTESIQNKKIYVVSHIPHSWLFPKVACVVHHGGAGTTHAVARAGVPSIVIPHFADQPWWASLLYRHGLTVNSGISAKSVTADKLYHALLDLLTDSEVIDKASVFGARIRKDQRRDPVTKIVKYIESYWDSLNWDTLSLEDEQSYASSESL</sequence>
<organism evidence="3 4">
    <name type="scientific">Acaulospora morrowiae</name>
    <dbReference type="NCBI Taxonomy" id="94023"/>
    <lineage>
        <taxon>Eukaryota</taxon>
        <taxon>Fungi</taxon>
        <taxon>Fungi incertae sedis</taxon>
        <taxon>Mucoromycota</taxon>
        <taxon>Glomeromycotina</taxon>
        <taxon>Glomeromycetes</taxon>
        <taxon>Diversisporales</taxon>
        <taxon>Acaulosporaceae</taxon>
        <taxon>Acaulospora</taxon>
    </lineage>
</organism>
<dbReference type="InterPro" id="IPR010610">
    <property type="entry name" value="EryCIII-like_C"/>
</dbReference>
<evidence type="ECO:0000313" key="3">
    <source>
        <dbReference type="EMBL" id="CAG8610855.1"/>
    </source>
</evidence>